<dbReference type="GeneID" id="102182808"/>
<keyword evidence="3" id="KW-0399">Innate immunity</keyword>
<keyword evidence="2" id="KW-0964">Secreted</keyword>
<dbReference type="GO" id="GO:0035662">
    <property type="term" value="F:Toll-like receptor 4 binding"/>
    <property type="evidence" value="ECO:0007669"/>
    <property type="project" value="InterPro"/>
</dbReference>
<keyword evidence="8" id="KW-0395">Inflammatory response</keyword>
<dbReference type="SUPFAM" id="SSF81296">
    <property type="entry name" value="E set domains"/>
    <property type="match status" value="1"/>
</dbReference>
<dbReference type="GO" id="GO:0045087">
    <property type="term" value="P:innate immune response"/>
    <property type="evidence" value="ECO:0007669"/>
    <property type="project" value="UniProtKB-KW"/>
</dbReference>
<dbReference type="GO" id="GO:0005886">
    <property type="term" value="C:plasma membrane"/>
    <property type="evidence" value="ECO:0007669"/>
    <property type="project" value="Ensembl"/>
</dbReference>
<gene>
    <name evidence="14" type="primary">LY96</name>
</gene>
<evidence type="ECO:0000256" key="2">
    <source>
        <dbReference type="ARBA" id="ARBA00022525"/>
    </source>
</evidence>
<evidence type="ECO:0000256" key="4">
    <source>
        <dbReference type="ARBA" id="ARBA00022729"/>
    </source>
</evidence>
<evidence type="ECO:0000313" key="15">
    <source>
        <dbReference type="Ensembl" id="ENSCHIP00010008140.1"/>
    </source>
</evidence>
<dbReference type="FunFam" id="2.60.40.770:FF:000003">
    <property type="entry name" value="Lymphocyte antigen 96"/>
    <property type="match status" value="1"/>
</dbReference>
<keyword evidence="7" id="KW-0325">Glycoprotein</keyword>
<dbReference type="GO" id="GO:0002224">
    <property type="term" value="P:toll-like receptor signaling pathway"/>
    <property type="evidence" value="ECO:0007669"/>
    <property type="project" value="Ensembl"/>
</dbReference>
<dbReference type="GO" id="GO:0032497">
    <property type="term" value="P:detection of lipopolysaccharide"/>
    <property type="evidence" value="ECO:0007669"/>
    <property type="project" value="Ensembl"/>
</dbReference>
<evidence type="ECO:0000313" key="16">
    <source>
        <dbReference type="Proteomes" id="UP000291000"/>
    </source>
</evidence>
<dbReference type="GO" id="GO:0005576">
    <property type="term" value="C:extracellular region"/>
    <property type="evidence" value="ECO:0007669"/>
    <property type="project" value="UniProtKB-SubCell"/>
</dbReference>
<name>A0A452ED63_CAPHI</name>
<comment type="function">
    <text evidence="9">Binds bacterial lipopolysaccharide (LPS). Cooperates with TLR4 in the innate immune response to bacterial lipopolysaccharide (LPS), and with TLR2 in the response to cell wall components from Gram-positive and Gram-negative bacteria. Enhances TLR4-dependent activation of NF-kappa-B. Cells expressing both LY96 and TLR4, but not TLR4 alone, respond to LPS.</text>
</comment>
<reference evidence="15 17" key="2">
    <citation type="submission" date="2019-03" db="EMBL/GenBank/DDBJ databases">
        <title>Genome sequencing and reference-guided assembly of Black Bengal Goat (Capra hircus).</title>
        <authorList>
            <person name="Siddiki A.Z."/>
            <person name="Baten A."/>
            <person name="Billah M."/>
            <person name="Alam M.A.U."/>
            <person name="Shawrob K.S.M."/>
            <person name="Saha S."/>
            <person name="Chowdhury M."/>
            <person name="Rahman A.H."/>
            <person name="Stear M."/>
            <person name="Miah G."/>
            <person name="Das G.B."/>
            <person name="Hossain M.M."/>
            <person name="Kumkum M."/>
            <person name="Islam M.S."/>
            <person name="Mollah A.M."/>
            <person name="Ahsan A."/>
            <person name="Tusar F."/>
            <person name="Khan M.K.I."/>
        </authorList>
    </citation>
    <scope>NUCLEOTIDE SEQUENCE [LARGE SCALE GENOMIC DNA]</scope>
</reference>
<dbReference type="CTD" id="23643"/>
<protein>
    <recommendedName>
        <fullName evidence="10">Lymphocyte antigen 96</fullName>
    </recommendedName>
    <alternativeName>
        <fullName evidence="11">Protein MD-2</fullName>
    </alternativeName>
</protein>
<accession>A0A452ED63</accession>
<dbReference type="GO" id="GO:0031666">
    <property type="term" value="P:positive regulation of lipopolysaccharide-mediated signaling pathway"/>
    <property type="evidence" value="ECO:0007669"/>
    <property type="project" value="Ensembl"/>
</dbReference>
<evidence type="ECO:0000256" key="6">
    <source>
        <dbReference type="ARBA" id="ARBA00023157"/>
    </source>
</evidence>
<evidence type="ECO:0000256" key="12">
    <source>
        <dbReference type="SAM" id="SignalP"/>
    </source>
</evidence>
<evidence type="ECO:0000256" key="8">
    <source>
        <dbReference type="ARBA" id="ARBA00023198"/>
    </source>
</evidence>
<evidence type="ECO:0000256" key="5">
    <source>
        <dbReference type="ARBA" id="ARBA00022859"/>
    </source>
</evidence>
<dbReference type="GeneTree" id="ENSGT00390000000742"/>
<keyword evidence="5" id="KW-0391">Immunity</keyword>
<dbReference type="OrthoDB" id="9907947at2759"/>
<evidence type="ECO:0000256" key="9">
    <source>
        <dbReference type="ARBA" id="ARBA00059198"/>
    </source>
</evidence>
<dbReference type="Bgee" id="ENSCHIG00000012530">
    <property type="expression patterns" value="Expressed in spleen and 18 other cell types or tissues"/>
</dbReference>
<dbReference type="GO" id="GO:0034142">
    <property type="term" value="P:toll-like receptor 4 signaling pathway"/>
    <property type="evidence" value="ECO:0007669"/>
    <property type="project" value="Ensembl"/>
</dbReference>
<dbReference type="KEGG" id="chx:102182808"/>
<dbReference type="GO" id="GO:0001530">
    <property type="term" value="F:lipopolysaccharide binding"/>
    <property type="evidence" value="ECO:0007669"/>
    <property type="project" value="InterPro"/>
</dbReference>
<proteinExistence type="predicted"/>
<evidence type="ECO:0000259" key="13">
    <source>
        <dbReference type="SMART" id="SM00737"/>
    </source>
</evidence>
<dbReference type="RefSeq" id="XP_005689130.1">
    <property type="nucleotide sequence ID" value="XM_005689073.3"/>
</dbReference>
<keyword evidence="6" id="KW-1015">Disulfide bond</keyword>
<dbReference type="GO" id="GO:0046696">
    <property type="term" value="C:lipopolysaccharide receptor complex"/>
    <property type="evidence" value="ECO:0007669"/>
    <property type="project" value="Ensembl"/>
</dbReference>
<dbReference type="OMA" id="HWKEVLC"/>
<comment type="subcellular location">
    <subcellularLocation>
        <location evidence="1">Secreted</location>
        <location evidence="1">Extracellular space</location>
    </subcellularLocation>
</comment>
<evidence type="ECO:0000256" key="11">
    <source>
        <dbReference type="ARBA" id="ARBA00083036"/>
    </source>
</evidence>
<dbReference type="SMART" id="SM00737">
    <property type="entry name" value="ML"/>
    <property type="match status" value="1"/>
</dbReference>
<dbReference type="EMBL" id="LWLT01000011">
    <property type="status" value="NOT_ANNOTATED_CDS"/>
    <property type="molecule type" value="Genomic_DNA"/>
</dbReference>
<dbReference type="AlphaFoldDB" id="A0A452ED63"/>
<feature type="signal peptide" evidence="12">
    <location>
        <begin position="1"/>
        <end position="16"/>
    </location>
</feature>
<feature type="domain" description="MD-2-related lipid-recognition" evidence="13">
    <location>
        <begin position="34"/>
        <end position="153"/>
    </location>
</feature>
<dbReference type="InterPro" id="IPR039217">
    <property type="entry name" value="LY96"/>
</dbReference>
<evidence type="ECO:0000313" key="14">
    <source>
        <dbReference type="Ensembl" id="ENSCHIP00000009798.1"/>
    </source>
</evidence>
<evidence type="ECO:0000256" key="3">
    <source>
        <dbReference type="ARBA" id="ARBA00022588"/>
    </source>
</evidence>
<reference evidence="14" key="3">
    <citation type="submission" date="2025-05" db="UniProtKB">
        <authorList>
            <consortium name="Ensembl"/>
        </authorList>
    </citation>
    <scope>IDENTIFICATION</scope>
</reference>
<dbReference type="STRING" id="9925.ENSCHIP00000009798"/>
<evidence type="ECO:0000313" key="17">
    <source>
        <dbReference type="Proteomes" id="UP000694566"/>
    </source>
</evidence>
<dbReference type="PANTHER" id="PTHR15218">
    <property type="entry name" value="MD-1, MD-2 - RELATED"/>
    <property type="match status" value="1"/>
</dbReference>
<keyword evidence="16" id="KW-1185">Reference proteome</keyword>
<evidence type="ECO:0000256" key="1">
    <source>
        <dbReference type="ARBA" id="ARBA00004239"/>
    </source>
</evidence>
<organism evidence="14 16">
    <name type="scientific">Capra hircus</name>
    <name type="common">Goat</name>
    <dbReference type="NCBI Taxonomy" id="9925"/>
    <lineage>
        <taxon>Eukaryota</taxon>
        <taxon>Metazoa</taxon>
        <taxon>Chordata</taxon>
        <taxon>Craniata</taxon>
        <taxon>Vertebrata</taxon>
        <taxon>Euteleostomi</taxon>
        <taxon>Mammalia</taxon>
        <taxon>Eutheria</taxon>
        <taxon>Laurasiatheria</taxon>
        <taxon>Artiodactyla</taxon>
        <taxon>Ruminantia</taxon>
        <taxon>Pecora</taxon>
        <taxon>Bovidae</taxon>
        <taxon>Caprinae</taxon>
        <taxon>Capra</taxon>
    </lineage>
</organism>
<keyword evidence="4 12" id="KW-0732">Signal</keyword>
<dbReference type="GO" id="GO:0006954">
    <property type="term" value="P:inflammatory response"/>
    <property type="evidence" value="ECO:0007669"/>
    <property type="project" value="UniProtKB-KW"/>
</dbReference>
<dbReference type="GO" id="GO:0032760">
    <property type="term" value="P:positive regulation of tumor necrosis factor production"/>
    <property type="evidence" value="ECO:0007669"/>
    <property type="project" value="Ensembl"/>
</dbReference>
<dbReference type="PANTHER" id="PTHR15218:SF0">
    <property type="entry name" value="LYMPHOCYTE ANTIGEN 96"/>
    <property type="match status" value="1"/>
</dbReference>
<evidence type="ECO:0000256" key="7">
    <source>
        <dbReference type="ARBA" id="ARBA00023180"/>
    </source>
</evidence>
<sequence length="160" mass="18889">MFPFVLFSALFSSIFTEPREKRWVCNSSDAAVWYDYCDNLKFPISIRSEPCITLKGSRGTLYLYYIPRRDIRSLYFNIYLSTKHMNFPLRKEVICRGYDDDFSFCRALKGETVNTTIQFSFKGIRFSKGQYNCITEAIEGNTEEKLFCLNFTIIHYPDFN</sequence>
<dbReference type="InterPro" id="IPR014756">
    <property type="entry name" value="Ig_E-set"/>
</dbReference>
<evidence type="ECO:0000256" key="10">
    <source>
        <dbReference type="ARBA" id="ARBA00072342"/>
    </source>
</evidence>
<dbReference type="Gene3D" id="2.60.40.770">
    <property type="match status" value="1"/>
</dbReference>
<dbReference type="GO" id="GO:0001875">
    <property type="term" value="F:lipopolysaccharide immune receptor activity"/>
    <property type="evidence" value="ECO:0007669"/>
    <property type="project" value="Ensembl"/>
</dbReference>
<reference evidence="14 16" key="1">
    <citation type="submission" date="2016-04" db="EMBL/GenBank/DDBJ databases">
        <title>Polished mammalian reference genomes with single-molecule sequencing and chromosome conformation capture applied to the Capra hircus genome.</title>
        <authorList>
            <person name="Bickhart D.M."/>
            <person name="Koren S."/>
            <person name="Rosen B."/>
            <person name="Hastie A."/>
            <person name="Liachko I."/>
            <person name="Sullivan S.T."/>
            <person name="Burton J."/>
            <person name="Sayre B.L."/>
            <person name="Huson H.J."/>
            <person name="Lee J."/>
            <person name="Lam E."/>
            <person name="Kelley C.M."/>
            <person name="Hutchison J.L."/>
            <person name="Zhou Y."/>
            <person name="Sun J."/>
            <person name="Crisa A."/>
            <person name="Schwartz J.C."/>
            <person name="Hammond J.A."/>
            <person name="Schroeder S.G."/>
            <person name="Liu G.E."/>
            <person name="Dunham M."/>
            <person name="Shendure J."/>
            <person name="Sonstegard T.S."/>
            <person name="Phillippy A.M."/>
            <person name="Van Tassell C.P."/>
            <person name="Smith T.P."/>
        </authorList>
    </citation>
    <scope>NUCLEOTIDE SEQUENCE [LARGE SCALE GENOMIC DNA]</scope>
</reference>
<dbReference type="Ensembl" id="ENSCHIT00000017571.1">
    <property type="protein sequence ID" value="ENSCHIP00000009798.1"/>
    <property type="gene ID" value="ENSCHIG00000012530.1"/>
</dbReference>
<dbReference type="Proteomes" id="UP000291000">
    <property type="component" value="Chromosome 14"/>
</dbReference>
<dbReference type="InterPro" id="IPR003172">
    <property type="entry name" value="ML_dom"/>
</dbReference>
<feature type="chain" id="PRO_5044604159" description="Lymphocyte antigen 96" evidence="12">
    <location>
        <begin position="17"/>
        <end position="160"/>
    </location>
</feature>
<dbReference type="Ensembl" id="ENSCHIT00010011473.1">
    <property type="protein sequence ID" value="ENSCHIP00010008140.1"/>
    <property type="gene ID" value="ENSCHIG00010006003.1"/>
</dbReference>